<sequence length="168" mass="18156">MKPSKINNIRSRVHMGYTAPVHPAAKHTHSPAETTPPQHLMFFHKGLFTEGYRRASVCRKTNRALAQTLEPRTFPSEREICASTPAASPAWHGSGQTLQAFPVLSEGGSTTCYMAIALTRNTGTVRPPKTSASTLGCRGNDGCGSSPSSWWIGFATPMGVWDKKKGTV</sequence>
<dbReference type="Proteomes" id="UP001057452">
    <property type="component" value="Chromosome 23"/>
</dbReference>
<evidence type="ECO:0000313" key="1">
    <source>
        <dbReference type="EMBL" id="KAI4802779.1"/>
    </source>
</evidence>
<proteinExistence type="predicted"/>
<evidence type="ECO:0000313" key="2">
    <source>
        <dbReference type="Proteomes" id="UP001057452"/>
    </source>
</evidence>
<gene>
    <name evidence="1" type="ORF">KUCAC02_006355</name>
</gene>
<organism evidence="1 2">
    <name type="scientific">Chaenocephalus aceratus</name>
    <name type="common">Blackfin icefish</name>
    <name type="synonym">Chaenichthys aceratus</name>
    <dbReference type="NCBI Taxonomy" id="36190"/>
    <lineage>
        <taxon>Eukaryota</taxon>
        <taxon>Metazoa</taxon>
        <taxon>Chordata</taxon>
        <taxon>Craniata</taxon>
        <taxon>Vertebrata</taxon>
        <taxon>Euteleostomi</taxon>
        <taxon>Actinopterygii</taxon>
        <taxon>Neopterygii</taxon>
        <taxon>Teleostei</taxon>
        <taxon>Neoteleostei</taxon>
        <taxon>Acanthomorphata</taxon>
        <taxon>Eupercaria</taxon>
        <taxon>Perciformes</taxon>
        <taxon>Notothenioidei</taxon>
        <taxon>Channichthyidae</taxon>
        <taxon>Chaenocephalus</taxon>
    </lineage>
</organism>
<dbReference type="EMBL" id="CM043807">
    <property type="protein sequence ID" value="KAI4802779.1"/>
    <property type="molecule type" value="Genomic_DNA"/>
</dbReference>
<reference evidence="1" key="1">
    <citation type="submission" date="2022-05" db="EMBL/GenBank/DDBJ databases">
        <title>Chromosome-level genome of Chaenocephalus aceratus.</title>
        <authorList>
            <person name="Park H."/>
        </authorList>
    </citation>
    <scope>NUCLEOTIDE SEQUENCE</scope>
    <source>
        <strain evidence="1">KU_202001</strain>
    </source>
</reference>
<comment type="caution">
    <text evidence="1">The sequence shown here is derived from an EMBL/GenBank/DDBJ whole genome shotgun (WGS) entry which is preliminary data.</text>
</comment>
<name>A0ACB9VSH7_CHAAC</name>
<keyword evidence="2" id="KW-1185">Reference proteome</keyword>
<accession>A0ACB9VSH7</accession>
<protein>
    <submittedName>
        <fullName evidence="1">Uncharacterized protein</fullName>
    </submittedName>
</protein>